<evidence type="ECO:0000259" key="2">
    <source>
        <dbReference type="Pfam" id="PF13193"/>
    </source>
</evidence>
<keyword evidence="4" id="KW-1185">Reference proteome</keyword>
<proteinExistence type="predicted"/>
<comment type="caution">
    <text evidence="3">The sequence shown here is derived from an EMBL/GenBank/DDBJ whole genome shotgun (WGS) entry which is preliminary data.</text>
</comment>
<dbReference type="InterPro" id="IPR050237">
    <property type="entry name" value="ATP-dep_AMP-bd_enzyme"/>
</dbReference>
<dbReference type="Proteomes" id="UP000484076">
    <property type="component" value="Unassembled WGS sequence"/>
</dbReference>
<dbReference type="InterPro" id="IPR045851">
    <property type="entry name" value="AMP-bd_C_sf"/>
</dbReference>
<accession>A0A8X8H3D7</accession>
<dbReference type="PROSITE" id="PS00455">
    <property type="entry name" value="AMP_BINDING"/>
    <property type="match status" value="1"/>
</dbReference>
<protein>
    <submittedName>
        <fullName evidence="3">AMP-binding protein</fullName>
    </submittedName>
</protein>
<dbReference type="GO" id="GO:0016878">
    <property type="term" value="F:acid-thiol ligase activity"/>
    <property type="evidence" value="ECO:0007669"/>
    <property type="project" value="UniProtKB-ARBA"/>
</dbReference>
<dbReference type="AlphaFoldDB" id="A0A8X8H3D7"/>
<gene>
    <name evidence="3" type="ORF">GEU84_014385</name>
</gene>
<dbReference type="SUPFAM" id="SSF56801">
    <property type="entry name" value="Acetyl-CoA synthetase-like"/>
    <property type="match status" value="1"/>
</dbReference>
<dbReference type="Gene3D" id="3.40.50.12780">
    <property type="entry name" value="N-terminal domain of ligase-like"/>
    <property type="match status" value="1"/>
</dbReference>
<dbReference type="PANTHER" id="PTHR43767">
    <property type="entry name" value="LONG-CHAIN-FATTY-ACID--COA LIGASE"/>
    <property type="match status" value="1"/>
</dbReference>
<name>A0A8X8H3D7_9RHOB</name>
<evidence type="ECO:0000313" key="3">
    <source>
        <dbReference type="EMBL" id="NUB45584.1"/>
    </source>
</evidence>
<dbReference type="EMBL" id="WHUT02000008">
    <property type="protein sequence ID" value="NUB45584.1"/>
    <property type="molecule type" value="Genomic_DNA"/>
</dbReference>
<dbReference type="RefSeq" id="WP_152827276.1">
    <property type="nucleotide sequence ID" value="NZ_WHUT02000008.1"/>
</dbReference>
<feature type="domain" description="AMP-binding enzyme C-terminal" evidence="2">
    <location>
        <begin position="428"/>
        <end position="502"/>
    </location>
</feature>
<evidence type="ECO:0000313" key="4">
    <source>
        <dbReference type="Proteomes" id="UP000484076"/>
    </source>
</evidence>
<dbReference type="Pfam" id="PF13193">
    <property type="entry name" value="AMP-binding_C"/>
    <property type="match status" value="1"/>
</dbReference>
<organism evidence="3 4">
    <name type="scientific">Fertoeibacter niger</name>
    <dbReference type="NCBI Taxonomy" id="2656921"/>
    <lineage>
        <taxon>Bacteria</taxon>
        <taxon>Pseudomonadati</taxon>
        <taxon>Pseudomonadota</taxon>
        <taxon>Alphaproteobacteria</taxon>
        <taxon>Rhodobacterales</taxon>
        <taxon>Paracoccaceae</taxon>
        <taxon>Fertoeibacter</taxon>
    </lineage>
</organism>
<sequence>MNGATVYRLLADNLAEHADKTALVDAARSVTYAELAAEAGRVAGWLLARGVQPGDRVIVHLRKGIDEVAAMFAIWQIGAVAVNVNLQWTMAQLAYVATDCRASAAILGRNVLGALAGADLPATLAHLLVRGAGTVPPGAGLWDELPAATVPEAVPDTQALAMIIYTSGSTGLPKGVMLSHSNIRNGAAAVAEYLGLGADDRLLSVLPYSFDAGLNQLTTMMLTGGTVVHQPVSLASEVMRMARDQAVTGLAGVPPLWNQIVRLLRDAPMELPALRRITNTGGKIPPDILQSMPDVFPGVDIYLMYGLTEAFRSTYLPPARFARKMGSIGQGIPRAQVFVIKHGIGIAGPGEQGELVHAGPLVSLGYWERPDLTAQKIRPCPELAHLIGDTPVVWSGDLVRVDDEGDYWFIGRMDDMIKTLGFRLSPTEVEDLVSQSGLAGDVVAFAVEDEEHGQVVHVAAFLLPGATEAALMTHCRKTMAHYMVPRRLHSWPGAMPRTASGKLDRPAIIAACKAGLS</sequence>
<dbReference type="PANTHER" id="PTHR43767:SF1">
    <property type="entry name" value="NONRIBOSOMAL PEPTIDE SYNTHASE PES1 (EUROFUNG)-RELATED"/>
    <property type="match status" value="1"/>
</dbReference>
<dbReference type="InterPro" id="IPR025110">
    <property type="entry name" value="AMP-bd_C"/>
</dbReference>
<reference evidence="3" key="1">
    <citation type="submission" date="2020-05" db="EMBL/GenBank/DDBJ databases">
        <title>Fertoebacter nigrum gen. nov., sp. nov., a new member of the family Rhodobacteraceae.</title>
        <authorList>
            <person name="Szuroczki S."/>
            <person name="Abbaszade G."/>
            <person name="Buni D."/>
            <person name="Schumann P."/>
            <person name="Toth E."/>
        </authorList>
    </citation>
    <scope>NUCLEOTIDE SEQUENCE</scope>
    <source>
        <strain evidence="3">RG-N-1a</strain>
    </source>
</reference>
<dbReference type="Pfam" id="PF00501">
    <property type="entry name" value="AMP-binding"/>
    <property type="match status" value="1"/>
</dbReference>
<dbReference type="Gene3D" id="3.30.300.30">
    <property type="match status" value="1"/>
</dbReference>
<dbReference type="InterPro" id="IPR042099">
    <property type="entry name" value="ANL_N_sf"/>
</dbReference>
<dbReference type="InterPro" id="IPR000873">
    <property type="entry name" value="AMP-dep_synth/lig_dom"/>
</dbReference>
<feature type="domain" description="AMP-dependent synthetase/ligase" evidence="1">
    <location>
        <begin position="12"/>
        <end position="367"/>
    </location>
</feature>
<evidence type="ECO:0000259" key="1">
    <source>
        <dbReference type="Pfam" id="PF00501"/>
    </source>
</evidence>
<dbReference type="InterPro" id="IPR020845">
    <property type="entry name" value="AMP-binding_CS"/>
</dbReference>